<reference evidence="1 2" key="1">
    <citation type="submission" date="2016-07" db="EMBL/GenBank/DDBJ databases">
        <title>Draft genome of the white-rot fungus Obba rivulosa 3A-2.</title>
        <authorList>
            <consortium name="DOE Joint Genome Institute"/>
            <person name="Miettinen O."/>
            <person name="Riley R."/>
            <person name="Acob R."/>
            <person name="Barry K."/>
            <person name="Cullen D."/>
            <person name="De Vries R."/>
            <person name="Hainaut M."/>
            <person name="Hatakka A."/>
            <person name="Henrissat B."/>
            <person name="Hilden K."/>
            <person name="Kuo R."/>
            <person name="Labutti K."/>
            <person name="Lipzen A."/>
            <person name="Makela M.R."/>
            <person name="Sandor L."/>
            <person name="Spatafora J.W."/>
            <person name="Grigoriev I.V."/>
            <person name="Hibbett D.S."/>
        </authorList>
    </citation>
    <scope>NUCLEOTIDE SEQUENCE [LARGE SCALE GENOMIC DNA]</scope>
    <source>
        <strain evidence="1 2">3A-2</strain>
    </source>
</reference>
<accession>A0A8E2AGB7</accession>
<dbReference type="AlphaFoldDB" id="A0A8E2AGB7"/>
<proteinExistence type="predicted"/>
<name>A0A8E2AGB7_9APHY</name>
<gene>
    <name evidence="1" type="ORF">OBBRIDRAFT_742433</name>
</gene>
<evidence type="ECO:0000313" key="1">
    <source>
        <dbReference type="EMBL" id="OCH83961.1"/>
    </source>
</evidence>
<dbReference type="Proteomes" id="UP000250043">
    <property type="component" value="Unassembled WGS sequence"/>
</dbReference>
<dbReference type="OrthoDB" id="2794244at2759"/>
<organism evidence="1 2">
    <name type="scientific">Obba rivulosa</name>
    <dbReference type="NCBI Taxonomy" id="1052685"/>
    <lineage>
        <taxon>Eukaryota</taxon>
        <taxon>Fungi</taxon>
        <taxon>Dikarya</taxon>
        <taxon>Basidiomycota</taxon>
        <taxon>Agaricomycotina</taxon>
        <taxon>Agaricomycetes</taxon>
        <taxon>Polyporales</taxon>
        <taxon>Gelatoporiaceae</taxon>
        <taxon>Obba</taxon>
    </lineage>
</organism>
<sequence length="68" mass="7990">KKVVREILDSCPIEVIQHFINRSWRFRSAYRLGLSAKAAEWAVHKQKQHRQVSECAMLAIEFVLKLIL</sequence>
<feature type="non-terminal residue" evidence="1">
    <location>
        <position position="1"/>
    </location>
</feature>
<dbReference type="EMBL" id="KV722753">
    <property type="protein sequence ID" value="OCH83961.1"/>
    <property type="molecule type" value="Genomic_DNA"/>
</dbReference>
<keyword evidence="2" id="KW-1185">Reference proteome</keyword>
<protein>
    <submittedName>
        <fullName evidence="1">Uncharacterized protein</fullName>
    </submittedName>
</protein>
<evidence type="ECO:0000313" key="2">
    <source>
        <dbReference type="Proteomes" id="UP000250043"/>
    </source>
</evidence>